<comment type="caution">
    <text evidence="2">The sequence shown here is derived from an EMBL/GenBank/DDBJ whole genome shotgun (WGS) entry which is preliminary data.</text>
</comment>
<keyword evidence="1" id="KW-0812">Transmembrane</keyword>
<name>A0A397GIW0_9GLOM</name>
<evidence type="ECO:0000256" key="1">
    <source>
        <dbReference type="SAM" id="Phobius"/>
    </source>
</evidence>
<evidence type="ECO:0000313" key="2">
    <source>
        <dbReference type="EMBL" id="RHZ50099.1"/>
    </source>
</evidence>
<keyword evidence="3" id="KW-1185">Reference proteome</keyword>
<protein>
    <submittedName>
        <fullName evidence="2">Uncharacterized protein</fullName>
    </submittedName>
</protein>
<reference evidence="2 3" key="1">
    <citation type="submission" date="2018-08" db="EMBL/GenBank/DDBJ databases">
        <title>Genome and evolution of the arbuscular mycorrhizal fungus Diversispora epigaea (formerly Glomus versiforme) and its bacterial endosymbionts.</title>
        <authorList>
            <person name="Sun X."/>
            <person name="Fei Z."/>
            <person name="Harrison M."/>
        </authorList>
    </citation>
    <scope>NUCLEOTIDE SEQUENCE [LARGE SCALE GENOMIC DNA]</scope>
    <source>
        <strain evidence="2 3">IT104</strain>
    </source>
</reference>
<proteinExistence type="predicted"/>
<dbReference type="AlphaFoldDB" id="A0A397GIW0"/>
<feature type="transmembrane region" description="Helical" evidence="1">
    <location>
        <begin position="20"/>
        <end position="39"/>
    </location>
</feature>
<organism evidence="2 3">
    <name type="scientific">Diversispora epigaea</name>
    <dbReference type="NCBI Taxonomy" id="1348612"/>
    <lineage>
        <taxon>Eukaryota</taxon>
        <taxon>Fungi</taxon>
        <taxon>Fungi incertae sedis</taxon>
        <taxon>Mucoromycota</taxon>
        <taxon>Glomeromycotina</taxon>
        <taxon>Glomeromycetes</taxon>
        <taxon>Diversisporales</taxon>
        <taxon>Diversisporaceae</taxon>
        <taxon>Diversispora</taxon>
    </lineage>
</organism>
<accession>A0A397GIW0</accession>
<evidence type="ECO:0000313" key="3">
    <source>
        <dbReference type="Proteomes" id="UP000266861"/>
    </source>
</evidence>
<sequence length="166" mass="19093">MFASLPANDYGRPDGYASTLTTPLLAFTIYITISLRLRLWEIHAKTDRYNKDFYVLYMKVQICDLLILDAFYQKNILVQWVKYFDDNDIASSVFMKHEMKVQKATKLLANKASTSSTFYGREDVNRCHTKGTNCLLEKSTVCKSSECLFECMACCNTDQTPSQDEL</sequence>
<gene>
    <name evidence="2" type="ORF">Glove_505g35</name>
</gene>
<dbReference type="EMBL" id="PQFF01000438">
    <property type="protein sequence ID" value="RHZ50099.1"/>
    <property type="molecule type" value="Genomic_DNA"/>
</dbReference>
<dbReference type="Proteomes" id="UP000266861">
    <property type="component" value="Unassembled WGS sequence"/>
</dbReference>
<keyword evidence="1" id="KW-0472">Membrane</keyword>
<keyword evidence="1" id="KW-1133">Transmembrane helix</keyword>